<sequence length="690" mass="77058">MRASGMDAELPDSLYSKLNDQQRAAATAGDAPLLIVAGAGTGKTNTLAYRVAHLIAKGADPGRILLLTFSRRAAAEMGKRVRSILESASAAQLPHRPVSLLSKLWSGTFHAVGNRLLRLHGQALGIGDSFTVLDRSDAEDLLNSVRSELELDKGDVRFPRKETCLAIYSRCVNATDTVEDVLKNQFPWCSGYPEQLKKLFKAFVARKQEQNTLDYDDLLLYWFHLMQDEELAAGVRARFDHVLVDEYQDTNRLQSGILRKLKPDGVGLTVVGDDAQSIYSFRAATVHNILEFPQHFPGTTVAKLEQNYRSVQPILSATNAVIAECPHRYNKDLFTTKKGGALPRLVTVQDEDKQSDYLIGRILQHVEAGIPLKKQAVLFRTSHHSDALEVELSRRNIPFVKYGGLKFLEAAHVKDTLAILRLAENPKDAISAQRVLQLIDGIGPAVAKKAVQHLSSRHFDLKAWESFSCPSAAWEQWPPFVAMMISLRNDKLPLPDQVAKVREFYAPVLEKRYDNPTVRKRDLEQMEQISAGFTSRSQMLAELTLDPPNSTQDLAGPPLREEDYLILSTIHSAKGCEWDCVYVIHAADGNIPSDMATGTAEDIEEERRLFYVALTRAKDFLEVLFPLKYYAKKHAMGDRHSYAQLTRFLPENVSEKFEKVKVAAPEAVSDTPVRVGQPSEVKRKIAAMFG</sequence>
<reference evidence="13 14" key="1">
    <citation type="submission" date="2020-10" db="EMBL/GenBank/DDBJ databases">
        <title>Wide distribution of Phycisphaera-like planctomycetes from WD2101 soil group in peatlands and genome analysis of the first cultivated representative.</title>
        <authorList>
            <person name="Dedysh S.N."/>
            <person name="Beletsky A.V."/>
            <person name="Ivanova A."/>
            <person name="Kulichevskaya I.S."/>
            <person name="Suzina N.E."/>
            <person name="Philippov D.A."/>
            <person name="Rakitin A.L."/>
            <person name="Mardanov A.V."/>
            <person name="Ravin N.V."/>
        </authorList>
    </citation>
    <scope>NUCLEOTIDE SEQUENCE [LARGE SCALE GENOMIC DNA]</scope>
    <source>
        <strain evidence="13 14">M1803</strain>
    </source>
</reference>
<dbReference type="SUPFAM" id="SSF52540">
    <property type="entry name" value="P-loop containing nucleoside triphosphate hydrolases"/>
    <property type="match status" value="1"/>
</dbReference>
<dbReference type="GO" id="GO:0000725">
    <property type="term" value="P:recombinational repair"/>
    <property type="evidence" value="ECO:0007669"/>
    <property type="project" value="TreeGrafter"/>
</dbReference>
<dbReference type="InterPro" id="IPR014017">
    <property type="entry name" value="DNA_helicase_UvrD-like_C"/>
</dbReference>
<dbReference type="GO" id="GO:0003677">
    <property type="term" value="F:DNA binding"/>
    <property type="evidence" value="ECO:0007669"/>
    <property type="project" value="InterPro"/>
</dbReference>
<dbReference type="Gene3D" id="3.40.50.300">
    <property type="entry name" value="P-loop containing nucleotide triphosphate hydrolases"/>
    <property type="match status" value="2"/>
</dbReference>
<dbReference type="RefSeq" id="WP_390884363.1">
    <property type="nucleotide sequence ID" value="NZ_CP063458.1"/>
</dbReference>
<evidence type="ECO:0000256" key="10">
    <source>
        <dbReference type="PROSITE-ProRule" id="PRU00560"/>
    </source>
</evidence>
<dbReference type="InterPro" id="IPR000212">
    <property type="entry name" value="DNA_helicase_UvrD/REP"/>
</dbReference>
<evidence type="ECO:0000256" key="3">
    <source>
        <dbReference type="ARBA" id="ARBA00022801"/>
    </source>
</evidence>
<dbReference type="InterPro" id="IPR013986">
    <property type="entry name" value="DExx_box_DNA_helicase_dom_sf"/>
</dbReference>
<dbReference type="EMBL" id="CP063458">
    <property type="protein sequence ID" value="QOV88192.1"/>
    <property type="molecule type" value="Genomic_DNA"/>
</dbReference>
<evidence type="ECO:0000313" key="14">
    <source>
        <dbReference type="Proteomes" id="UP000593765"/>
    </source>
</evidence>
<keyword evidence="6" id="KW-0413">Isomerase</keyword>
<dbReference type="Pfam" id="PF00580">
    <property type="entry name" value="UvrD-helicase"/>
    <property type="match status" value="1"/>
</dbReference>
<organism evidence="13 14">
    <name type="scientific">Humisphaera borealis</name>
    <dbReference type="NCBI Taxonomy" id="2807512"/>
    <lineage>
        <taxon>Bacteria</taxon>
        <taxon>Pseudomonadati</taxon>
        <taxon>Planctomycetota</taxon>
        <taxon>Phycisphaerae</taxon>
        <taxon>Tepidisphaerales</taxon>
        <taxon>Tepidisphaeraceae</taxon>
        <taxon>Humisphaera</taxon>
    </lineage>
</organism>
<keyword evidence="2 10" id="KW-0547">Nucleotide-binding</keyword>
<evidence type="ECO:0000256" key="7">
    <source>
        <dbReference type="ARBA" id="ARBA00034617"/>
    </source>
</evidence>
<dbReference type="Gene3D" id="1.10.10.160">
    <property type="match status" value="1"/>
</dbReference>
<dbReference type="AlphaFoldDB" id="A0A7M2WSN2"/>
<dbReference type="PANTHER" id="PTHR11070">
    <property type="entry name" value="UVRD / RECB / PCRA DNA HELICASE FAMILY MEMBER"/>
    <property type="match status" value="1"/>
</dbReference>
<dbReference type="Pfam" id="PF13361">
    <property type="entry name" value="UvrD_C"/>
    <property type="match status" value="1"/>
</dbReference>
<protein>
    <recommendedName>
        <fullName evidence="8">DNA 3'-5' helicase</fullName>
        <ecNumber evidence="8">5.6.2.4</ecNumber>
    </recommendedName>
</protein>
<feature type="binding site" evidence="10">
    <location>
        <begin position="37"/>
        <end position="44"/>
    </location>
    <ligand>
        <name>ATP</name>
        <dbReference type="ChEBI" id="CHEBI:30616"/>
    </ligand>
</feature>
<dbReference type="InterPro" id="IPR014016">
    <property type="entry name" value="UvrD-like_ATP-bd"/>
</dbReference>
<dbReference type="PROSITE" id="PS51198">
    <property type="entry name" value="UVRD_HELICASE_ATP_BIND"/>
    <property type="match status" value="1"/>
</dbReference>
<comment type="catalytic activity">
    <reaction evidence="7">
        <text>Couples ATP hydrolysis with the unwinding of duplex DNA by translocating in the 3'-5' direction.</text>
        <dbReference type="EC" id="5.6.2.4"/>
    </reaction>
</comment>
<dbReference type="EC" id="5.6.2.4" evidence="8"/>
<comment type="catalytic activity">
    <reaction evidence="9">
        <text>ATP + H2O = ADP + phosphate + H(+)</text>
        <dbReference type="Rhea" id="RHEA:13065"/>
        <dbReference type="ChEBI" id="CHEBI:15377"/>
        <dbReference type="ChEBI" id="CHEBI:15378"/>
        <dbReference type="ChEBI" id="CHEBI:30616"/>
        <dbReference type="ChEBI" id="CHEBI:43474"/>
        <dbReference type="ChEBI" id="CHEBI:456216"/>
        <dbReference type="EC" id="5.6.2.4"/>
    </reaction>
</comment>
<feature type="domain" description="UvrD-like helicase ATP-binding" evidence="11">
    <location>
        <begin position="16"/>
        <end position="311"/>
    </location>
</feature>
<dbReference type="CDD" id="cd17932">
    <property type="entry name" value="DEXQc_UvrD"/>
    <property type="match status" value="1"/>
</dbReference>
<evidence type="ECO:0000256" key="4">
    <source>
        <dbReference type="ARBA" id="ARBA00022806"/>
    </source>
</evidence>
<evidence type="ECO:0000256" key="8">
    <source>
        <dbReference type="ARBA" id="ARBA00034808"/>
    </source>
</evidence>
<dbReference type="PROSITE" id="PS51217">
    <property type="entry name" value="UVRD_HELICASE_CTER"/>
    <property type="match status" value="1"/>
</dbReference>
<dbReference type="PANTHER" id="PTHR11070:SF3">
    <property type="entry name" value="DNA 3'-5' HELICASE"/>
    <property type="match status" value="1"/>
</dbReference>
<dbReference type="InterPro" id="IPR027417">
    <property type="entry name" value="P-loop_NTPase"/>
</dbReference>
<feature type="domain" description="UvrD-like helicase C-terminal" evidence="12">
    <location>
        <begin position="312"/>
        <end position="575"/>
    </location>
</feature>
<evidence type="ECO:0000256" key="5">
    <source>
        <dbReference type="ARBA" id="ARBA00022840"/>
    </source>
</evidence>
<dbReference type="GO" id="GO:0016787">
    <property type="term" value="F:hydrolase activity"/>
    <property type="evidence" value="ECO:0007669"/>
    <property type="project" value="UniProtKB-UniRule"/>
</dbReference>
<comment type="similarity">
    <text evidence="1">Belongs to the helicase family. UvrD subfamily.</text>
</comment>
<evidence type="ECO:0000256" key="2">
    <source>
        <dbReference type="ARBA" id="ARBA00022741"/>
    </source>
</evidence>
<dbReference type="Proteomes" id="UP000593765">
    <property type="component" value="Chromosome"/>
</dbReference>
<gene>
    <name evidence="13" type="ORF">IPV69_18285</name>
</gene>
<name>A0A7M2WSN2_9BACT</name>
<dbReference type="Gene3D" id="1.10.486.10">
    <property type="entry name" value="PCRA, domain 4"/>
    <property type="match status" value="1"/>
</dbReference>
<dbReference type="KEGG" id="hbs:IPV69_18285"/>
<dbReference type="GO" id="GO:0043138">
    <property type="term" value="F:3'-5' DNA helicase activity"/>
    <property type="evidence" value="ECO:0007669"/>
    <property type="project" value="UniProtKB-EC"/>
</dbReference>
<dbReference type="GO" id="GO:0005524">
    <property type="term" value="F:ATP binding"/>
    <property type="evidence" value="ECO:0007669"/>
    <property type="project" value="UniProtKB-UniRule"/>
</dbReference>
<accession>A0A7M2WSN2</accession>
<evidence type="ECO:0000259" key="11">
    <source>
        <dbReference type="PROSITE" id="PS51198"/>
    </source>
</evidence>
<keyword evidence="3 10" id="KW-0378">Hydrolase</keyword>
<evidence type="ECO:0000259" key="12">
    <source>
        <dbReference type="PROSITE" id="PS51217"/>
    </source>
</evidence>
<proteinExistence type="inferred from homology"/>
<keyword evidence="4 10" id="KW-0347">Helicase</keyword>
<keyword evidence="14" id="KW-1185">Reference proteome</keyword>
<evidence type="ECO:0000256" key="9">
    <source>
        <dbReference type="ARBA" id="ARBA00048988"/>
    </source>
</evidence>
<dbReference type="GO" id="GO:0005829">
    <property type="term" value="C:cytosol"/>
    <property type="evidence" value="ECO:0007669"/>
    <property type="project" value="TreeGrafter"/>
</dbReference>
<evidence type="ECO:0000256" key="1">
    <source>
        <dbReference type="ARBA" id="ARBA00009922"/>
    </source>
</evidence>
<evidence type="ECO:0000313" key="13">
    <source>
        <dbReference type="EMBL" id="QOV88192.1"/>
    </source>
</evidence>
<keyword evidence="5 10" id="KW-0067">ATP-binding</keyword>
<evidence type="ECO:0000256" key="6">
    <source>
        <dbReference type="ARBA" id="ARBA00023235"/>
    </source>
</evidence>